<feature type="compositionally biased region" description="Basic residues" evidence="1">
    <location>
        <begin position="159"/>
        <end position="172"/>
    </location>
</feature>
<dbReference type="AlphaFoldDB" id="A0A4S2KVI8"/>
<reference evidence="2 3" key="1">
    <citation type="journal article" date="2019" name="Philos. Trans. R. Soc. Lond., B, Biol. Sci.">
        <title>Ant behaviour and brain gene expression of defending hosts depend on the ecological success of the intruding social parasite.</title>
        <authorList>
            <person name="Kaur R."/>
            <person name="Stoldt M."/>
            <person name="Jongepier E."/>
            <person name="Feldmeyer B."/>
            <person name="Menzel F."/>
            <person name="Bornberg-Bauer E."/>
            <person name="Foitzik S."/>
        </authorList>
    </citation>
    <scope>NUCLEOTIDE SEQUENCE [LARGE SCALE GENOMIC DNA]</scope>
    <source>
        <tissue evidence="2">Whole body</tissue>
    </source>
</reference>
<sequence>MARELCIIHGIVAWYTVSYSDIWNPKNVVRPQIVNSCHIIQRLVGKFTICSLLPELYQNTLLAIYYQKIPPSPICIALRLRDSGSEPKGEVVEATVDIQRRHHRECKLRIRLTQSGYITTRISRLRRQLFVASSCGVRVTVSAPVISVRIQLEASSRASPRRGKTCRKKHRGTTGTPDSVIPHPVFSYHARFCLSRGGGRPTSARAASFSRTAKLNKTICSKANNGIRGTDLCNAPLRLTVHKTHLKFSRRDRKVPAPVSVDSASRAAPCRAGGSAAGVGHIGENPFDNGSWGKEHFQPSTVPWQLNPRSHGRPSL</sequence>
<evidence type="ECO:0000313" key="2">
    <source>
        <dbReference type="EMBL" id="TGZ53646.1"/>
    </source>
</evidence>
<comment type="caution">
    <text evidence="2">The sequence shown here is derived from an EMBL/GenBank/DDBJ whole genome shotgun (WGS) entry which is preliminary data.</text>
</comment>
<dbReference type="EMBL" id="QBLH01000975">
    <property type="protein sequence ID" value="TGZ53646.1"/>
    <property type="molecule type" value="Genomic_DNA"/>
</dbReference>
<evidence type="ECO:0000256" key="1">
    <source>
        <dbReference type="SAM" id="MobiDB-lite"/>
    </source>
</evidence>
<keyword evidence="3" id="KW-1185">Reference proteome</keyword>
<proteinExistence type="predicted"/>
<feature type="region of interest" description="Disordered" evidence="1">
    <location>
        <begin position="157"/>
        <end position="180"/>
    </location>
</feature>
<accession>A0A4S2KVI8</accession>
<evidence type="ECO:0000313" key="3">
    <source>
        <dbReference type="Proteomes" id="UP000310200"/>
    </source>
</evidence>
<feature type="region of interest" description="Disordered" evidence="1">
    <location>
        <begin position="277"/>
        <end position="316"/>
    </location>
</feature>
<feature type="compositionally biased region" description="Polar residues" evidence="1">
    <location>
        <begin position="298"/>
        <end position="308"/>
    </location>
</feature>
<dbReference type="Proteomes" id="UP000310200">
    <property type="component" value="Unassembled WGS sequence"/>
</dbReference>
<organism evidence="2 3">
    <name type="scientific">Temnothorax longispinosus</name>
    <dbReference type="NCBI Taxonomy" id="300112"/>
    <lineage>
        <taxon>Eukaryota</taxon>
        <taxon>Metazoa</taxon>
        <taxon>Ecdysozoa</taxon>
        <taxon>Arthropoda</taxon>
        <taxon>Hexapoda</taxon>
        <taxon>Insecta</taxon>
        <taxon>Pterygota</taxon>
        <taxon>Neoptera</taxon>
        <taxon>Endopterygota</taxon>
        <taxon>Hymenoptera</taxon>
        <taxon>Apocrita</taxon>
        <taxon>Aculeata</taxon>
        <taxon>Formicoidea</taxon>
        <taxon>Formicidae</taxon>
        <taxon>Myrmicinae</taxon>
        <taxon>Temnothorax</taxon>
    </lineage>
</organism>
<name>A0A4S2KVI8_9HYME</name>
<protein>
    <submittedName>
        <fullName evidence="2">Uncharacterized protein</fullName>
    </submittedName>
</protein>
<gene>
    <name evidence="2" type="ORF">DBV15_10277</name>
</gene>